<evidence type="ECO:0000313" key="3">
    <source>
        <dbReference type="EMBL" id="OIT05393.1"/>
    </source>
</evidence>
<dbReference type="AlphaFoldDB" id="A0A1J6JEC3"/>
<comment type="caution">
    <text evidence="3">The sequence shown here is derived from an EMBL/GenBank/DDBJ whole genome shotgun (WGS) entry which is preliminary data.</text>
</comment>
<keyword evidence="4" id="KW-1185">Reference proteome</keyword>
<dbReference type="Pfam" id="PF22936">
    <property type="entry name" value="Pol_BBD"/>
    <property type="match status" value="1"/>
</dbReference>
<protein>
    <recommendedName>
        <fullName evidence="2">Retrovirus-related Pol polyprotein from transposon TNT 1-94-like beta-barrel domain-containing protein</fullName>
    </recommendedName>
</protein>
<gene>
    <name evidence="3" type="ORF">A4A49_61655</name>
</gene>
<proteinExistence type="predicted"/>
<dbReference type="PANTHER" id="PTHR34222">
    <property type="entry name" value="GAG_PRE-INTEGRS DOMAIN-CONTAINING PROTEIN"/>
    <property type="match status" value="1"/>
</dbReference>
<name>A0A1J6JEC3_NICAT</name>
<reference evidence="3" key="1">
    <citation type="submission" date="2016-11" db="EMBL/GenBank/DDBJ databases">
        <title>The genome of Nicotiana attenuata.</title>
        <authorList>
            <person name="Xu S."/>
            <person name="Brockmoeller T."/>
            <person name="Gaquerel E."/>
            <person name="Navarro A."/>
            <person name="Kuhl H."/>
            <person name="Gase K."/>
            <person name="Ling Z."/>
            <person name="Zhou W."/>
            <person name="Kreitzer C."/>
            <person name="Stanke M."/>
            <person name="Tang H."/>
            <person name="Lyons E."/>
            <person name="Pandey P."/>
            <person name="Pandey S.P."/>
            <person name="Timmermann B."/>
            <person name="Baldwin I.T."/>
        </authorList>
    </citation>
    <scope>NUCLEOTIDE SEQUENCE [LARGE SCALE GENOMIC DNA]</scope>
    <source>
        <strain evidence="3">UT</strain>
    </source>
</reference>
<feature type="domain" description="Retrovirus-related Pol polyprotein from transposon TNT 1-94-like beta-barrel" evidence="2">
    <location>
        <begin position="131"/>
        <end position="205"/>
    </location>
</feature>
<evidence type="ECO:0000313" key="4">
    <source>
        <dbReference type="Proteomes" id="UP000187609"/>
    </source>
</evidence>
<sequence length="211" mass="23622">NKPFCDYCKRPRHTKEKCYKLHGYPQSFSQNQNPNTNQNQTSNFNQNPRQSFNYNHNSNSNQNNSVSLTQEEYNQLVSLLQQFKSGGGRDCTTSANIASGAANFAAIIACTSSIDFGKMSCECFENKADSWIIDSGVSNNMTFNKSLLTNIIALPYPLLVVLPNGYKVKVTEVDSVMLTPKITLDKVMFVPLFRYNLISVHSLASHLNCLV</sequence>
<dbReference type="PANTHER" id="PTHR34222:SF89">
    <property type="match status" value="1"/>
</dbReference>
<evidence type="ECO:0000256" key="1">
    <source>
        <dbReference type="SAM" id="MobiDB-lite"/>
    </source>
</evidence>
<organism evidence="3 4">
    <name type="scientific">Nicotiana attenuata</name>
    <name type="common">Coyote tobacco</name>
    <dbReference type="NCBI Taxonomy" id="49451"/>
    <lineage>
        <taxon>Eukaryota</taxon>
        <taxon>Viridiplantae</taxon>
        <taxon>Streptophyta</taxon>
        <taxon>Embryophyta</taxon>
        <taxon>Tracheophyta</taxon>
        <taxon>Spermatophyta</taxon>
        <taxon>Magnoliopsida</taxon>
        <taxon>eudicotyledons</taxon>
        <taxon>Gunneridae</taxon>
        <taxon>Pentapetalae</taxon>
        <taxon>asterids</taxon>
        <taxon>lamiids</taxon>
        <taxon>Solanales</taxon>
        <taxon>Solanaceae</taxon>
        <taxon>Nicotianoideae</taxon>
        <taxon>Nicotianeae</taxon>
        <taxon>Nicotiana</taxon>
    </lineage>
</organism>
<dbReference type="InterPro" id="IPR054722">
    <property type="entry name" value="PolX-like_BBD"/>
</dbReference>
<feature type="non-terminal residue" evidence="3">
    <location>
        <position position="1"/>
    </location>
</feature>
<dbReference type="Proteomes" id="UP000187609">
    <property type="component" value="Unassembled WGS sequence"/>
</dbReference>
<feature type="region of interest" description="Disordered" evidence="1">
    <location>
        <begin position="26"/>
        <end position="64"/>
    </location>
</feature>
<accession>A0A1J6JEC3</accession>
<dbReference type="EMBL" id="MJEQ01037184">
    <property type="protein sequence ID" value="OIT05393.1"/>
    <property type="molecule type" value="Genomic_DNA"/>
</dbReference>
<evidence type="ECO:0000259" key="2">
    <source>
        <dbReference type="Pfam" id="PF22936"/>
    </source>
</evidence>
<dbReference type="Gramene" id="OIT05393">
    <property type="protein sequence ID" value="OIT05393"/>
    <property type="gene ID" value="A4A49_61655"/>
</dbReference>
<feature type="non-terminal residue" evidence="3">
    <location>
        <position position="211"/>
    </location>
</feature>